<dbReference type="InterPro" id="IPR000089">
    <property type="entry name" value="Biotin_lipoyl"/>
</dbReference>
<dbReference type="Pfam" id="PF00198">
    <property type="entry name" value="2-oxoacid_dh"/>
    <property type="match status" value="1"/>
</dbReference>
<dbReference type="CDD" id="cd06849">
    <property type="entry name" value="lipoyl_domain"/>
    <property type="match status" value="1"/>
</dbReference>
<evidence type="ECO:0000313" key="9">
    <source>
        <dbReference type="EMBL" id="AUX10510.1"/>
    </source>
</evidence>
<dbReference type="InterPro" id="IPR011053">
    <property type="entry name" value="Single_hybrid_motif"/>
</dbReference>
<dbReference type="Pfam" id="PF00364">
    <property type="entry name" value="Biotin_lipoyl"/>
    <property type="match status" value="1"/>
</dbReference>
<feature type="compositionally biased region" description="Low complexity" evidence="6">
    <location>
        <begin position="96"/>
        <end position="115"/>
    </location>
</feature>
<dbReference type="Pfam" id="PF02817">
    <property type="entry name" value="E3_binding"/>
    <property type="match status" value="1"/>
</dbReference>
<dbReference type="AlphaFoldDB" id="A0A343TN38"/>
<evidence type="ECO:0000259" key="8">
    <source>
        <dbReference type="PROSITE" id="PS51826"/>
    </source>
</evidence>
<comment type="cofactor">
    <cofactor evidence="1">
        <name>(R)-lipoate</name>
        <dbReference type="ChEBI" id="CHEBI:83088"/>
    </cofactor>
</comment>
<keyword evidence="3 9" id="KW-0808">Transferase</keyword>
<dbReference type="PROSITE" id="PS51826">
    <property type="entry name" value="PSBD"/>
    <property type="match status" value="1"/>
</dbReference>
<dbReference type="GO" id="GO:0004742">
    <property type="term" value="F:dihydrolipoyllysine-residue acetyltransferase activity"/>
    <property type="evidence" value="ECO:0007669"/>
    <property type="project" value="UniProtKB-EC"/>
</dbReference>
<dbReference type="GO" id="GO:0031405">
    <property type="term" value="F:lipoic acid binding"/>
    <property type="evidence" value="ECO:0007669"/>
    <property type="project" value="TreeGrafter"/>
</dbReference>
<feature type="domain" description="Lipoyl-binding" evidence="7">
    <location>
        <begin position="11"/>
        <end position="86"/>
    </location>
</feature>
<dbReference type="SUPFAM" id="SSF47005">
    <property type="entry name" value="Peripheral subunit-binding domain of 2-oxo acid dehydrogenase complex"/>
    <property type="match status" value="1"/>
</dbReference>
<dbReference type="PROSITE" id="PS50968">
    <property type="entry name" value="BIOTINYL_LIPOYL"/>
    <property type="match status" value="1"/>
</dbReference>
<gene>
    <name evidence="9" type="primary">aceF</name>
    <name evidence="9" type="ORF">AArcSl_2899</name>
</gene>
<dbReference type="PANTHER" id="PTHR43178">
    <property type="entry name" value="DIHYDROLIPOAMIDE ACETYLTRANSFERASE COMPONENT OF PYRUVATE DEHYDROGENASE COMPLEX"/>
    <property type="match status" value="1"/>
</dbReference>
<dbReference type="SUPFAM" id="SSF52777">
    <property type="entry name" value="CoA-dependent acyltransferases"/>
    <property type="match status" value="1"/>
</dbReference>
<dbReference type="SUPFAM" id="SSF51230">
    <property type="entry name" value="Single hybrid motif"/>
    <property type="match status" value="1"/>
</dbReference>
<dbReference type="SUPFAM" id="SSF82784">
    <property type="entry name" value="OsmC-like"/>
    <property type="match status" value="1"/>
</dbReference>
<dbReference type="InterPro" id="IPR004167">
    <property type="entry name" value="PSBD"/>
</dbReference>
<dbReference type="PROSITE" id="PS00189">
    <property type="entry name" value="LIPOYL"/>
    <property type="match status" value="1"/>
</dbReference>
<dbReference type="InterPro" id="IPR036625">
    <property type="entry name" value="E3-bd_dom_sf"/>
</dbReference>
<dbReference type="Gene3D" id="3.30.300.20">
    <property type="match status" value="1"/>
</dbReference>
<feature type="region of interest" description="Disordered" evidence="6">
    <location>
        <begin position="75"/>
        <end position="197"/>
    </location>
</feature>
<comment type="similarity">
    <text evidence="2">Belongs to the 2-oxoacid dehydrogenase family.</text>
</comment>
<dbReference type="InterPro" id="IPR003016">
    <property type="entry name" value="2-oxoA_DH_lipoyl-BS"/>
</dbReference>
<dbReference type="Proteomes" id="UP000263012">
    <property type="component" value="Chromosome"/>
</dbReference>
<reference evidence="10" key="1">
    <citation type="submission" date="2017-11" db="EMBL/GenBank/DDBJ databases">
        <title>Phenotypic and genomic properties of facultatively anaerobic sulfur-reducing natronoarchaea from hypersaline soda lakes.</title>
        <authorList>
            <person name="Sorokin D.Y."/>
            <person name="Kublanov I.V."/>
            <person name="Roman P."/>
            <person name="Sinninghe Damste J.S."/>
            <person name="Golyshin P.N."/>
            <person name="Rojo D."/>
            <person name="Ciordia S."/>
            <person name="Mena M.D.C."/>
            <person name="Ferrer M."/>
            <person name="Messina E."/>
            <person name="Smedile F."/>
            <person name="La Spada G."/>
            <person name="La Cono V."/>
            <person name="Yakimov M.M."/>
        </authorList>
    </citation>
    <scope>NUCLEOTIDE SEQUENCE [LARGE SCALE GENOMIC DNA]</scope>
    <source>
        <strain evidence="10">AArc-Sl</strain>
    </source>
</reference>
<evidence type="ECO:0000256" key="6">
    <source>
        <dbReference type="SAM" id="MobiDB-lite"/>
    </source>
</evidence>
<dbReference type="Gene3D" id="3.30.559.10">
    <property type="entry name" value="Chloramphenicol acetyltransferase-like domain"/>
    <property type="match status" value="1"/>
</dbReference>
<evidence type="ECO:0000256" key="3">
    <source>
        <dbReference type="ARBA" id="ARBA00022679"/>
    </source>
</evidence>
<dbReference type="InterPro" id="IPR050743">
    <property type="entry name" value="2-oxoacid_DH_E2_comp"/>
</dbReference>
<keyword evidence="10" id="KW-1185">Reference proteome</keyword>
<dbReference type="EC" id="2.3.1.12" evidence="9"/>
<dbReference type="PANTHER" id="PTHR43178:SF5">
    <property type="entry name" value="LIPOAMIDE ACYLTRANSFERASE COMPONENT OF BRANCHED-CHAIN ALPHA-KETO ACID DEHYDROGENASE COMPLEX, MITOCHONDRIAL"/>
    <property type="match status" value="1"/>
</dbReference>
<evidence type="ECO:0000313" key="10">
    <source>
        <dbReference type="Proteomes" id="UP000263012"/>
    </source>
</evidence>
<dbReference type="InterPro" id="IPR003718">
    <property type="entry name" value="OsmC/Ohr_fam"/>
</dbReference>
<proteinExistence type="inferred from homology"/>
<evidence type="ECO:0000256" key="2">
    <source>
        <dbReference type="ARBA" id="ARBA00007317"/>
    </source>
</evidence>
<dbReference type="InterPro" id="IPR023213">
    <property type="entry name" value="CAT-like_dom_sf"/>
</dbReference>
<name>A0A343TN38_9EURY</name>
<dbReference type="GO" id="GO:0005737">
    <property type="term" value="C:cytoplasm"/>
    <property type="evidence" value="ECO:0007669"/>
    <property type="project" value="TreeGrafter"/>
</dbReference>
<dbReference type="Gene3D" id="2.40.50.100">
    <property type="match status" value="1"/>
</dbReference>
<feature type="domain" description="Peripheral subunit-binding (PSBD)" evidence="8">
    <location>
        <begin position="139"/>
        <end position="176"/>
    </location>
</feature>
<accession>A0A343TN38</accession>
<feature type="compositionally biased region" description="Acidic residues" evidence="6">
    <location>
        <begin position="116"/>
        <end position="130"/>
    </location>
</feature>
<dbReference type="InterPro" id="IPR015946">
    <property type="entry name" value="KH_dom-like_a/b"/>
</dbReference>
<evidence type="ECO:0000256" key="4">
    <source>
        <dbReference type="ARBA" id="ARBA00022823"/>
    </source>
</evidence>
<dbReference type="Pfam" id="PF02566">
    <property type="entry name" value="OsmC"/>
    <property type="match status" value="1"/>
</dbReference>
<protein>
    <submittedName>
        <fullName evidence="9">Pyruvate dehydrogenase E2 component (Dihydrolipoamide acetyltransferase)</fullName>
        <ecNumber evidence="9">2.3.1.12</ecNumber>
    </submittedName>
</protein>
<evidence type="ECO:0000256" key="1">
    <source>
        <dbReference type="ARBA" id="ARBA00001938"/>
    </source>
</evidence>
<keyword evidence="4" id="KW-0450">Lipoyl</keyword>
<dbReference type="Gene3D" id="4.10.320.10">
    <property type="entry name" value="E3-binding domain"/>
    <property type="match status" value="1"/>
</dbReference>
<keyword evidence="5 9" id="KW-0012">Acyltransferase</keyword>
<dbReference type="EMBL" id="CP025066">
    <property type="protein sequence ID" value="AUX10510.1"/>
    <property type="molecule type" value="Genomic_DNA"/>
</dbReference>
<evidence type="ECO:0000256" key="5">
    <source>
        <dbReference type="ARBA" id="ARBA00023315"/>
    </source>
</evidence>
<sequence>MTRETQSRSMGYLVKMPKLGMEMSEGTVVEWLFEEGDSVEADEPIAEIESEKTSAEIEAREDGVLRQILLAEGETCEPGDPIGIVAGPDEDISDLEAAVEGGEPTPEAEPTAEPTGEAEPEETTAEESGDAADSAADVKATPRARKRAEELGVDLVGIEGTGPSGAVSADDVEAAAEAATERQAEADEEPVESAAGTAGLTVSEERTFGQMRQTIANRLGESYREAVHVTEHRHADAEALLSAADVADAELEVDVSIPDILLVALSAALEEHPEFNATFEEDTHRLYEEHNVGIAVDVEQGLLTPVLRDVGSLSLDEIAKRRREITTRVLEGDYDMSDLQGGTFTVTNLGMFGVEQFDPIINPPQIAILGVNAIDEQPVRGDDGVTFRRQLPLSLSFDHRVVDGADAARFLGTLVEHLEEPWPLLPDAVSAAADVAASDEEVELPERTVTTHLREDLSGWIEAGSFEWEFDVTEKFGGSGGPTPVDYYLGALSSCLASSIGIQADIRDVELSELSVEAEATPEEGSVESLAAQVTIDGDADDETLERLVENGERTCHVAELLREDVPLELDWERP</sequence>
<evidence type="ECO:0000259" key="7">
    <source>
        <dbReference type="PROSITE" id="PS50968"/>
    </source>
</evidence>
<dbReference type="InterPro" id="IPR036102">
    <property type="entry name" value="OsmC/Ohrsf"/>
</dbReference>
<keyword evidence="9" id="KW-0670">Pyruvate</keyword>
<dbReference type="InterPro" id="IPR001078">
    <property type="entry name" value="2-oxoacid_DH_actylTfrase"/>
</dbReference>
<organism evidence="9 10">
    <name type="scientific">Halalkaliarchaeum desulfuricum</name>
    <dbReference type="NCBI Taxonomy" id="2055893"/>
    <lineage>
        <taxon>Archaea</taxon>
        <taxon>Methanobacteriati</taxon>
        <taxon>Methanobacteriota</taxon>
        <taxon>Stenosarchaea group</taxon>
        <taxon>Halobacteria</taxon>
        <taxon>Halobacteriales</taxon>
        <taxon>Haloferacaceae</taxon>
        <taxon>Halalkaliarchaeum</taxon>
    </lineage>
</organism>
<dbReference type="KEGG" id="hdf:AArcSl_2899"/>